<dbReference type="PROSITE" id="PS51257">
    <property type="entry name" value="PROKAR_LIPOPROTEIN"/>
    <property type="match status" value="1"/>
</dbReference>
<organism evidence="3 4">
    <name type="scientific">Caulobacter rhizosphaerae</name>
    <dbReference type="NCBI Taxonomy" id="2010972"/>
    <lineage>
        <taxon>Bacteria</taxon>
        <taxon>Pseudomonadati</taxon>
        <taxon>Pseudomonadota</taxon>
        <taxon>Alphaproteobacteria</taxon>
        <taxon>Caulobacterales</taxon>
        <taxon>Caulobacteraceae</taxon>
        <taxon>Caulobacter</taxon>
    </lineage>
</organism>
<evidence type="ECO:0000259" key="2">
    <source>
        <dbReference type="Pfam" id="PF01298"/>
    </source>
</evidence>
<name>A0ABU1MVF4_9CAUL</name>
<accession>A0ABU1MVF4</accession>
<evidence type="ECO:0000256" key="1">
    <source>
        <dbReference type="SAM" id="SignalP"/>
    </source>
</evidence>
<dbReference type="Gene3D" id="2.40.160.90">
    <property type="match status" value="1"/>
</dbReference>
<dbReference type="RefSeq" id="WP_310029489.1">
    <property type="nucleotide sequence ID" value="NZ_JAVDRL010000003.1"/>
</dbReference>
<dbReference type="Proteomes" id="UP001262754">
    <property type="component" value="Unassembled WGS sequence"/>
</dbReference>
<keyword evidence="1" id="KW-0732">Signal</keyword>
<proteinExistence type="predicted"/>
<gene>
    <name evidence="3" type="ORF">J2800_000898</name>
</gene>
<dbReference type="SUPFAM" id="SSF56925">
    <property type="entry name" value="OMPA-like"/>
    <property type="match status" value="1"/>
</dbReference>
<feature type="domain" description="Transferrin-binding protein B C-lobe/N-lobe beta-barrel" evidence="2">
    <location>
        <begin position="193"/>
        <end position="318"/>
    </location>
</feature>
<protein>
    <recommendedName>
        <fullName evidence="2">Transferrin-binding protein B C-lobe/N-lobe beta-barrel domain-containing protein</fullName>
    </recommendedName>
</protein>
<comment type="caution">
    <text evidence="3">The sequence shown here is derived from an EMBL/GenBank/DDBJ whole genome shotgun (WGS) entry which is preliminary data.</text>
</comment>
<dbReference type="Pfam" id="PF01298">
    <property type="entry name" value="TbpB_B_D"/>
    <property type="match status" value="1"/>
</dbReference>
<feature type="chain" id="PRO_5046904054" description="Transferrin-binding protein B C-lobe/N-lobe beta-barrel domain-containing protein" evidence="1">
    <location>
        <begin position="21"/>
        <end position="322"/>
    </location>
</feature>
<sequence length="322" mass="32646">MLRKRSFFVLAAMMAISACASGGGGGVTPPVVPPVTPPPPPYASNCTTTPGAISCVKTGTLQMDGPQIGLRFDSTVSTYTFDNFQIYRKDALPQIAQETWVLGFLGGASVIYKYYADFESKNDGLGPVRVGKSYINDIGGLKPGGTGALTLFDITNVLQGGLDYVQLGEVAPNPVNGAYTFFAVGRTAATPVMPNTGSARYDGGTRGIYVDGANTTFSTASDVTMTANFGTGAVNGSTSNFKMVNAAGSAVTAPAGLAFTFNGNIAGAKFTGTASNAGMTGNVSGAFYGEPNGAPVEAGLSYNLGSATGGGSMMGVGGLKKN</sequence>
<dbReference type="InterPro" id="IPR001677">
    <property type="entry name" value="TbpB_B_D"/>
</dbReference>
<evidence type="ECO:0000313" key="4">
    <source>
        <dbReference type="Proteomes" id="UP001262754"/>
    </source>
</evidence>
<dbReference type="EMBL" id="JAVDRL010000003">
    <property type="protein sequence ID" value="MDR6530162.1"/>
    <property type="molecule type" value="Genomic_DNA"/>
</dbReference>
<evidence type="ECO:0000313" key="3">
    <source>
        <dbReference type="EMBL" id="MDR6530162.1"/>
    </source>
</evidence>
<reference evidence="3 4" key="1">
    <citation type="submission" date="2023-07" db="EMBL/GenBank/DDBJ databases">
        <title>Sorghum-associated microbial communities from plants grown in Nebraska, USA.</title>
        <authorList>
            <person name="Schachtman D."/>
        </authorList>
    </citation>
    <scope>NUCLEOTIDE SEQUENCE [LARGE SCALE GENOMIC DNA]</scope>
    <source>
        <strain evidence="3 4">DS2154</strain>
    </source>
</reference>
<feature type="signal peptide" evidence="1">
    <location>
        <begin position="1"/>
        <end position="20"/>
    </location>
</feature>
<dbReference type="InterPro" id="IPR011250">
    <property type="entry name" value="OMP/PagP_B-barrel"/>
</dbReference>
<keyword evidence="4" id="KW-1185">Reference proteome</keyword>